<name>A0A7I7XYQ4_9MYCO</name>
<keyword evidence="2" id="KW-1185">Reference proteome</keyword>
<protein>
    <submittedName>
        <fullName evidence="1">Uncharacterized protein</fullName>
    </submittedName>
</protein>
<accession>A0A7I7XYQ4</accession>
<evidence type="ECO:0000313" key="2">
    <source>
        <dbReference type="Proteomes" id="UP000466931"/>
    </source>
</evidence>
<proteinExistence type="predicted"/>
<dbReference type="RefSeq" id="WP_133057774.1">
    <property type="nucleotide sequence ID" value="NZ_AP022612.1"/>
</dbReference>
<sequence length="299" mass="34552">MSKKNKGKPQQRPICMFCGSDSPVTREHVFRSSWKKTLETGEYMTGLPGVERKFQRFSQADGTMVYDRSEDLFSVVVKRVCEKCNNEWMNDLDSIVEPWVFEPDNDDNRCDPRVFRRWAIKVALLRAYYDNRFLVHSDDPPRIYADQDIPEWRVFIGRSLLPEHRHALCGVGPVVYAAPGGQPFGITQVSWTLGHGVVTALRIWGTDEVSTNCFKNFRQYNRVRGGVVREVRASDSEMPTVRLLPPLSEEQIQELVWLFTPHPVSPIADDVRSANEWVFEFMEEQGMEWLGDQPPPRDL</sequence>
<evidence type="ECO:0000313" key="1">
    <source>
        <dbReference type="EMBL" id="BBZ34121.1"/>
    </source>
</evidence>
<dbReference type="Proteomes" id="UP000466931">
    <property type="component" value="Chromosome"/>
</dbReference>
<dbReference type="AlphaFoldDB" id="A0A7I7XYQ4"/>
<gene>
    <name evidence="1" type="ORF">MCNF_27260</name>
</gene>
<dbReference type="OrthoDB" id="4578725at2"/>
<dbReference type="EMBL" id="AP022612">
    <property type="protein sequence ID" value="BBZ34121.1"/>
    <property type="molecule type" value="Genomic_DNA"/>
</dbReference>
<organism evidence="1 2">
    <name type="scientific">Mycolicibacterium confluentis</name>
    <dbReference type="NCBI Taxonomy" id="28047"/>
    <lineage>
        <taxon>Bacteria</taxon>
        <taxon>Bacillati</taxon>
        <taxon>Actinomycetota</taxon>
        <taxon>Actinomycetes</taxon>
        <taxon>Mycobacteriales</taxon>
        <taxon>Mycobacteriaceae</taxon>
        <taxon>Mycolicibacterium</taxon>
    </lineage>
</organism>
<reference evidence="1" key="1">
    <citation type="journal article" date="2019" name="Emerg. Microbes Infect.">
        <title>Comprehensive subspecies identification of 175 nontuberculous mycobacteria species based on 7547 genomic profiles.</title>
        <authorList>
            <person name="Matsumoto Y."/>
            <person name="Kinjo T."/>
            <person name="Motooka D."/>
            <person name="Nabeya D."/>
            <person name="Jung N."/>
            <person name="Uechi K."/>
            <person name="Horii T."/>
            <person name="Iida T."/>
            <person name="Fujita J."/>
            <person name="Nakamura S."/>
        </authorList>
    </citation>
    <scope>NUCLEOTIDE SEQUENCE [LARGE SCALE GENOMIC DNA]</scope>
    <source>
        <strain evidence="1">JCM 13671</strain>
    </source>
</reference>
<reference evidence="1" key="2">
    <citation type="submission" date="2020-02" db="EMBL/GenBank/DDBJ databases">
        <authorList>
            <person name="Matsumoto Y."/>
            <person name="Motooka D."/>
            <person name="Nakamura S."/>
        </authorList>
    </citation>
    <scope>NUCLEOTIDE SEQUENCE</scope>
    <source>
        <strain evidence="1">JCM 13671</strain>
    </source>
</reference>